<dbReference type="EMBL" id="JAVFKY010000005">
    <property type="protein sequence ID" value="KAK5576435.1"/>
    <property type="molecule type" value="Genomic_DNA"/>
</dbReference>
<dbReference type="PANTHER" id="PTHR12634:SF8">
    <property type="entry name" value="FIERY MOUNTAIN, ISOFORM D"/>
    <property type="match status" value="1"/>
</dbReference>
<dbReference type="Pfam" id="PF04499">
    <property type="entry name" value="SAPS"/>
    <property type="match status" value="1"/>
</dbReference>
<protein>
    <recommendedName>
        <fullName evidence="6">SAPS-domain-containing protein</fullName>
    </recommendedName>
</protein>
<name>A0AAN7U1F6_9MYCE</name>
<sequence length="620" mass="71838">MYNMSFWRNFGFQPISHIESILDRDFFTLEDLFDEDELLQECKTQNKRLIEFLIKPESLSGMFEFITKEAPEEAERKRKENYPFLASEILCMDIQPLIEAVYRDDLYLQQLYEFLNKPNFNLGLAAYTSKVAINFLGRKTIDTMAYIKKQENIVEKFIKHLDKSPVVDILLKIISIEEYQGGAGTLDWLDRCNLIGGIIDEFDPSLDSEYHENASFILSEIVEMTRNVSDSPLLERLESEEMIKKLYSYILKDVPLGTTFLYGLTVIIRLLRRDKDNSKNEPVVTPLEELTPLFKESIVHIEEFNKLLKQTSEASFTTTTGPLSPPLGFHRLKVIEFFADLINSRYLCIDKKIMELDILSTCLELFFKYPWNNLLHSQIHQICQIILYSENDELKMSLLKDAKLLDRIIEADQANTNELKQAKGIRYGFMGFLNSIAQSICDVSKNSPEIKQIVDENPKWGVFVTESLEPVLNIENEPLGEFKPSLMTAPESAEEDDDQYDNDDNGYDNYDGVGDYVSADPYQDQMDYSDEDDYEGGQKPVNYIEEEEDEEEDDDIRFQQQQQQQQHQEELNHHESQDESNEQQPQPQDDKTIQDSEAVVETPKETSVDQESTEAKTESS</sequence>
<evidence type="ECO:0000313" key="5">
    <source>
        <dbReference type="Proteomes" id="UP001344447"/>
    </source>
</evidence>
<feature type="compositionally biased region" description="Basic and acidic residues" evidence="3">
    <location>
        <begin position="567"/>
        <end position="577"/>
    </location>
</feature>
<feature type="compositionally biased region" description="Acidic residues" evidence="3">
    <location>
        <begin position="544"/>
        <end position="555"/>
    </location>
</feature>
<dbReference type="PANTHER" id="PTHR12634">
    <property type="entry name" value="SIT4 YEAST -ASSOCIATING PROTEIN-RELATED"/>
    <property type="match status" value="1"/>
</dbReference>
<dbReference type="Proteomes" id="UP001344447">
    <property type="component" value="Unassembled WGS sequence"/>
</dbReference>
<dbReference type="GO" id="GO:0005829">
    <property type="term" value="C:cytosol"/>
    <property type="evidence" value="ECO:0007669"/>
    <property type="project" value="TreeGrafter"/>
</dbReference>
<accession>A0AAN7U1F6</accession>
<comment type="caution">
    <text evidence="4">The sequence shown here is derived from an EMBL/GenBank/DDBJ whole genome shotgun (WGS) entry which is preliminary data.</text>
</comment>
<proteinExistence type="inferred from homology"/>
<dbReference type="AlphaFoldDB" id="A0AAN7U1F6"/>
<keyword evidence="2" id="KW-0131">Cell cycle</keyword>
<evidence type="ECO:0008006" key="6">
    <source>
        <dbReference type="Google" id="ProtNLM"/>
    </source>
</evidence>
<feature type="compositionally biased region" description="Low complexity" evidence="3">
    <location>
        <begin position="507"/>
        <end position="516"/>
    </location>
</feature>
<dbReference type="GO" id="GO:0005634">
    <property type="term" value="C:nucleus"/>
    <property type="evidence" value="ECO:0007669"/>
    <property type="project" value="TreeGrafter"/>
</dbReference>
<gene>
    <name evidence="4" type="ORF">RB653_007579</name>
</gene>
<feature type="compositionally biased region" description="Acidic residues" evidence="3">
    <location>
        <begin position="492"/>
        <end position="506"/>
    </location>
</feature>
<evidence type="ECO:0000256" key="3">
    <source>
        <dbReference type="SAM" id="MobiDB-lite"/>
    </source>
</evidence>
<evidence type="ECO:0000313" key="4">
    <source>
        <dbReference type="EMBL" id="KAK5576435.1"/>
    </source>
</evidence>
<comment type="similarity">
    <text evidence="1">Belongs to the SAPS family.</text>
</comment>
<feature type="region of interest" description="Disordered" evidence="3">
    <location>
        <begin position="482"/>
        <end position="620"/>
    </location>
</feature>
<reference evidence="4 5" key="1">
    <citation type="submission" date="2023-11" db="EMBL/GenBank/DDBJ databases">
        <title>Dfirmibasis_genome.</title>
        <authorList>
            <person name="Edelbroek B."/>
            <person name="Kjellin J."/>
            <person name="Jerlstrom-Hultqvist J."/>
            <person name="Soderbom F."/>
        </authorList>
    </citation>
    <scope>NUCLEOTIDE SEQUENCE [LARGE SCALE GENOMIC DNA]</scope>
    <source>
        <strain evidence="4 5">TNS-C-14</strain>
    </source>
</reference>
<feature type="compositionally biased region" description="Basic and acidic residues" evidence="3">
    <location>
        <begin position="602"/>
        <end position="620"/>
    </location>
</feature>
<evidence type="ECO:0000256" key="1">
    <source>
        <dbReference type="ARBA" id="ARBA00006180"/>
    </source>
</evidence>
<evidence type="ECO:0000256" key="2">
    <source>
        <dbReference type="ARBA" id="ARBA00023306"/>
    </source>
</evidence>
<dbReference type="GO" id="GO:0019888">
    <property type="term" value="F:protein phosphatase regulator activity"/>
    <property type="evidence" value="ECO:0007669"/>
    <property type="project" value="TreeGrafter"/>
</dbReference>
<dbReference type="GO" id="GO:0019903">
    <property type="term" value="F:protein phosphatase binding"/>
    <property type="evidence" value="ECO:0007669"/>
    <property type="project" value="InterPro"/>
</dbReference>
<dbReference type="InterPro" id="IPR007587">
    <property type="entry name" value="SAPS"/>
</dbReference>
<keyword evidence="5" id="KW-1185">Reference proteome</keyword>
<organism evidence="4 5">
    <name type="scientific">Dictyostelium firmibasis</name>
    <dbReference type="NCBI Taxonomy" id="79012"/>
    <lineage>
        <taxon>Eukaryota</taxon>
        <taxon>Amoebozoa</taxon>
        <taxon>Evosea</taxon>
        <taxon>Eumycetozoa</taxon>
        <taxon>Dictyostelia</taxon>
        <taxon>Dictyosteliales</taxon>
        <taxon>Dictyosteliaceae</taxon>
        <taxon>Dictyostelium</taxon>
    </lineage>
</organism>